<organism evidence="2">
    <name type="scientific">hydrothermal vent metagenome</name>
    <dbReference type="NCBI Taxonomy" id="652676"/>
    <lineage>
        <taxon>unclassified sequences</taxon>
        <taxon>metagenomes</taxon>
        <taxon>ecological metagenomes</taxon>
    </lineage>
</organism>
<feature type="transmembrane region" description="Helical" evidence="1">
    <location>
        <begin position="37"/>
        <end position="54"/>
    </location>
</feature>
<dbReference type="AlphaFoldDB" id="A0A3B1C7F8"/>
<accession>A0A3B1C7F8</accession>
<gene>
    <name evidence="2" type="ORF">MNBD_IGNAVI01-1999</name>
</gene>
<reference evidence="2" key="1">
    <citation type="submission" date="2018-06" db="EMBL/GenBank/DDBJ databases">
        <authorList>
            <person name="Zhirakovskaya E."/>
        </authorList>
    </citation>
    <scope>NUCLEOTIDE SEQUENCE</scope>
</reference>
<keyword evidence="1" id="KW-0812">Transmembrane</keyword>
<name>A0A3B1C7F8_9ZZZZ</name>
<dbReference type="EMBL" id="UOGD01000231">
    <property type="protein sequence ID" value="VAX22591.1"/>
    <property type="molecule type" value="Genomic_DNA"/>
</dbReference>
<feature type="transmembrane region" description="Helical" evidence="1">
    <location>
        <begin position="7"/>
        <end position="25"/>
    </location>
</feature>
<dbReference type="InterPro" id="IPR045764">
    <property type="entry name" value="DUF6132"/>
</dbReference>
<dbReference type="Pfam" id="PF19628">
    <property type="entry name" value="DUF6132"/>
    <property type="match status" value="1"/>
</dbReference>
<evidence type="ECO:0000256" key="1">
    <source>
        <dbReference type="SAM" id="Phobius"/>
    </source>
</evidence>
<proteinExistence type="predicted"/>
<protein>
    <submittedName>
        <fullName evidence="2">Uncharacterized protein</fullName>
    </submittedName>
</protein>
<keyword evidence="1" id="KW-1133">Transmembrane helix</keyword>
<sequence length="68" mass="7445">MKVVYKRILPVLIGAGLGFAYYYFIGCYNGTCVISSSPYISTVYGGLIGYLFTFPSKKKKEEGADGNN</sequence>
<evidence type="ECO:0000313" key="2">
    <source>
        <dbReference type="EMBL" id="VAX22591.1"/>
    </source>
</evidence>
<keyword evidence="1" id="KW-0472">Membrane</keyword>